<feature type="region of interest" description="Disordered" evidence="1">
    <location>
        <begin position="52"/>
        <end position="71"/>
    </location>
</feature>
<dbReference type="PANTHER" id="PTHR15321:SF3">
    <property type="entry name" value="TP53-BINDING PROTEIN 1"/>
    <property type="match status" value="1"/>
</dbReference>
<dbReference type="GO" id="GO:0000077">
    <property type="term" value="P:DNA damage checkpoint signaling"/>
    <property type="evidence" value="ECO:0007669"/>
    <property type="project" value="TreeGrafter"/>
</dbReference>
<dbReference type="PROSITE" id="PS50172">
    <property type="entry name" value="BRCT"/>
    <property type="match status" value="2"/>
</dbReference>
<evidence type="ECO:0000259" key="2">
    <source>
        <dbReference type="PROSITE" id="PS50172"/>
    </source>
</evidence>
<dbReference type="GO" id="GO:0045944">
    <property type="term" value="P:positive regulation of transcription by RNA polymerase II"/>
    <property type="evidence" value="ECO:0007669"/>
    <property type="project" value="TreeGrafter"/>
</dbReference>
<evidence type="ECO:0000256" key="1">
    <source>
        <dbReference type="SAM" id="MobiDB-lite"/>
    </source>
</evidence>
<sequence>MREPSSMATLVLRPPHFSEDVAWLPCWLQSLGTNGSIEFVKESQAPSYREIKDLGPSQENGNNGKDFNATPREEDRYKSCHLFLSGDDSSPVSVASSPENVFHFSLRLSSDVDSLFCPNQDLNEIESCDVVVPSNVLSLQPVQPSFDFRESMNSIMDPVTSEPDVVAAFIPEKKKDASKSILILDTINSVEQQKEGSEVKGFEGADVSNAVELSIAASEALVIHDLVKMDSVSETMHTEAVLEVALRVKQARLKGLEDDFQYSNEESDYSDSLSDLNDFIMEDAYEDIGLPIGFSVKNNVYSSTIFQAKGESNAEKGSGFNNKHSADELTSQLGNFDDKSKQKQLEVNMEREMQKNIDLPPHSLNCEKEMHSDDHGLGENILKPFDSSLPISHQCIENSIDVLIPNQTVGLTLTSIKPLNSVNSSPIENSGNFKRQNWTTYPAPERFRSRWLGGWTCKESDSSSLNRNNAEWIPKFLVRETSFLTESGDVVPDENSCVLKHNPKCAIGSQLSIPSEDSHNKPDESILQSQDVIRCSSLSLTDPLCSVVPCSLSLEHVNYNTHIDEENNIEDLFPSISEFEVDNFQRIFDQNFNFHFSDEKVMSVPDDKHIPITETRMVGRITGKFTRVEHTSLRTYSTIHPNQDLNLNDNLTELPTDQSMASASSLGTKISESLSASKNADDNKNEEDNQHLVEHKSIIEIADDKIGGKLKAADASDISAEPTQERRSPLILNHRIRQRLLGPVNVVNDIDAEKIMKQPVVPETVVPNQLNNNLNKLESESNKAHSRHVRKQVHFSEKVEELLPKRKLSKFESSHKRCSSVRAKRQCVSKSLTTSMPRMKHSMPNCCRGVVNEFIFQGIEFLFTGLASQKERDVETLIRNSGGVVLYDIPSPRNSRGKRNSTSSHFPIILCTRKLQTTKFLYGCAVGASILKVDWLTDCVASGTILQPEKYMILPNRNDMKWTRIRTAIHQRNQKHIFERVGILLHGKRSFCTKLACIIKFGGGHTFKNLQGLVRSTDEERTLVGAIVVEDKATISRHLKHYAKERNIPVMPSSWIIKSLYSGKLLPFTEEKHTPTLSFVKVSEVPRSSDMSEEI</sequence>
<protein>
    <recommendedName>
        <fullName evidence="2">BRCT domain-containing protein</fullName>
    </recommendedName>
</protein>
<name>A0AAN9SX99_PSOTE</name>
<dbReference type="EMBL" id="JAYMYS010000003">
    <property type="protein sequence ID" value="KAK7401383.1"/>
    <property type="molecule type" value="Genomic_DNA"/>
</dbReference>
<dbReference type="SUPFAM" id="SSF52113">
    <property type="entry name" value="BRCT domain"/>
    <property type="match status" value="2"/>
</dbReference>
<dbReference type="InterPro" id="IPR001357">
    <property type="entry name" value="BRCT_dom"/>
</dbReference>
<comment type="caution">
    <text evidence="3">The sequence shown here is derived from an EMBL/GenBank/DDBJ whole genome shotgun (WGS) entry which is preliminary data.</text>
</comment>
<dbReference type="InterPro" id="IPR047252">
    <property type="entry name" value="TP53BP1-like"/>
</dbReference>
<dbReference type="InterPro" id="IPR036420">
    <property type="entry name" value="BRCT_dom_sf"/>
</dbReference>
<dbReference type="Pfam" id="PF18428">
    <property type="entry name" value="BRCT_3"/>
    <property type="match status" value="1"/>
</dbReference>
<feature type="region of interest" description="Disordered" evidence="1">
    <location>
        <begin position="658"/>
        <end position="688"/>
    </location>
</feature>
<dbReference type="Proteomes" id="UP001386955">
    <property type="component" value="Unassembled WGS sequence"/>
</dbReference>
<evidence type="ECO:0000313" key="3">
    <source>
        <dbReference type="EMBL" id="KAK7401383.1"/>
    </source>
</evidence>
<organism evidence="3 4">
    <name type="scientific">Psophocarpus tetragonolobus</name>
    <name type="common">Winged bean</name>
    <name type="synonym">Dolichos tetragonolobus</name>
    <dbReference type="NCBI Taxonomy" id="3891"/>
    <lineage>
        <taxon>Eukaryota</taxon>
        <taxon>Viridiplantae</taxon>
        <taxon>Streptophyta</taxon>
        <taxon>Embryophyta</taxon>
        <taxon>Tracheophyta</taxon>
        <taxon>Spermatophyta</taxon>
        <taxon>Magnoliopsida</taxon>
        <taxon>eudicotyledons</taxon>
        <taxon>Gunneridae</taxon>
        <taxon>Pentapetalae</taxon>
        <taxon>rosids</taxon>
        <taxon>fabids</taxon>
        <taxon>Fabales</taxon>
        <taxon>Fabaceae</taxon>
        <taxon>Papilionoideae</taxon>
        <taxon>50 kb inversion clade</taxon>
        <taxon>NPAAA clade</taxon>
        <taxon>indigoferoid/millettioid clade</taxon>
        <taxon>Phaseoleae</taxon>
        <taxon>Psophocarpus</taxon>
    </lineage>
</organism>
<feature type="compositionally biased region" description="Polar residues" evidence="1">
    <location>
        <begin position="658"/>
        <end position="677"/>
    </location>
</feature>
<dbReference type="GO" id="GO:0042393">
    <property type="term" value="F:histone binding"/>
    <property type="evidence" value="ECO:0007669"/>
    <property type="project" value="TreeGrafter"/>
</dbReference>
<feature type="domain" description="BRCT" evidence="2">
    <location>
        <begin position="851"/>
        <end position="953"/>
    </location>
</feature>
<dbReference type="Gene3D" id="3.40.50.10190">
    <property type="entry name" value="BRCT domain"/>
    <property type="match status" value="2"/>
</dbReference>
<dbReference type="PANTHER" id="PTHR15321">
    <property type="entry name" value="TUMOR SUPPRESSOR P53-BINDING PROTEIN 1"/>
    <property type="match status" value="1"/>
</dbReference>
<dbReference type="AlphaFoldDB" id="A0AAN9SX99"/>
<dbReference type="GO" id="GO:0005634">
    <property type="term" value="C:nucleus"/>
    <property type="evidence" value="ECO:0007669"/>
    <property type="project" value="TreeGrafter"/>
</dbReference>
<reference evidence="3 4" key="1">
    <citation type="submission" date="2024-01" db="EMBL/GenBank/DDBJ databases">
        <title>The genomes of 5 underutilized Papilionoideae crops provide insights into root nodulation and disease resistanc.</title>
        <authorList>
            <person name="Jiang F."/>
        </authorList>
    </citation>
    <scope>NUCLEOTIDE SEQUENCE [LARGE SCALE GENOMIC DNA]</scope>
    <source>
        <strain evidence="3">DUOXIRENSHENG_FW03</strain>
        <tissue evidence="3">Leaves</tissue>
    </source>
</reference>
<accession>A0AAN9SX99</accession>
<keyword evidence="4" id="KW-1185">Reference proteome</keyword>
<gene>
    <name evidence="3" type="ORF">VNO78_12813</name>
</gene>
<feature type="compositionally biased region" description="Basic and acidic residues" evidence="1">
    <location>
        <begin position="679"/>
        <end position="688"/>
    </location>
</feature>
<proteinExistence type="predicted"/>
<feature type="domain" description="BRCT" evidence="2">
    <location>
        <begin position="973"/>
        <end position="1067"/>
    </location>
</feature>
<dbReference type="SMART" id="SM00292">
    <property type="entry name" value="BRCT"/>
    <property type="match status" value="1"/>
</dbReference>
<evidence type="ECO:0000313" key="4">
    <source>
        <dbReference type="Proteomes" id="UP001386955"/>
    </source>
</evidence>